<evidence type="ECO:0000259" key="8">
    <source>
        <dbReference type="Pfam" id="PF03372"/>
    </source>
</evidence>
<evidence type="ECO:0000256" key="1">
    <source>
        <dbReference type="ARBA" id="ARBA00007092"/>
    </source>
</evidence>
<feature type="binding site" evidence="6">
    <location>
        <position position="7"/>
    </location>
    <ligand>
        <name>Mg(2+)</name>
        <dbReference type="ChEBI" id="CHEBI:18420"/>
        <label>1</label>
    </ligand>
</feature>
<accession>A0A1M3L327</accession>
<dbReference type="NCBIfam" id="TIGR00195">
    <property type="entry name" value="exoDNase_III"/>
    <property type="match status" value="1"/>
</dbReference>
<organism evidence="9 10">
    <name type="scientific">Candidatus Kapaibacterium thiocyanatum</name>
    <dbReference type="NCBI Taxonomy" id="1895771"/>
    <lineage>
        <taxon>Bacteria</taxon>
        <taxon>Pseudomonadati</taxon>
        <taxon>Candidatus Kapaibacteriota</taxon>
        <taxon>Candidatus Kapaibacteriia</taxon>
        <taxon>Candidatus Kapaibacteriales</taxon>
        <taxon>Candidatus Kapaibacteriaceae</taxon>
        <taxon>Candidatus Kapaibacterium</taxon>
    </lineage>
</organism>
<proteinExistence type="inferred from homology"/>
<dbReference type="PROSITE" id="PS51435">
    <property type="entry name" value="AP_NUCLEASE_F1_4"/>
    <property type="match status" value="1"/>
</dbReference>
<dbReference type="GO" id="GO:0008311">
    <property type="term" value="F:double-stranded DNA 3'-5' DNA exonuclease activity"/>
    <property type="evidence" value="ECO:0007669"/>
    <property type="project" value="TreeGrafter"/>
</dbReference>
<dbReference type="GO" id="GO:0008081">
    <property type="term" value="F:phosphoric diester hydrolase activity"/>
    <property type="evidence" value="ECO:0007669"/>
    <property type="project" value="TreeGrafter"/>
</dbReference>
<feature type="binding site" evidence="6">
    <location>
        <position position="151"/>
    </location>
    <ligand>
        <name>Mg(2+)</name>
        <dbReference type="ChEBI" id="CHEBI:18420"/>
        <label>1</label>
    </ligand>
</feature>
<feature type="active site" evidence="5">
    <location>
        <position position="109"/>
    </location>
</feature>
<dbReference type="STRING" id="1895771.BGO89_05570"/>
<dbReference type="InterPro" id="IPR005135">
    <property type="entry name" value="Endo/exonuclease/phosphatase"/>
</dbReference>
<dbReference type="EMBL" id="MKVH01000009">
    <property type="protein sequence ID" value="OJX59686.1"/>
    <property type="molecule type" value="Genomic_DNA"/>
</dbReference>
<dbReference type="Gene3D" id="3.60.10.10">
    <property type="entry name" value="Endonuclease/exonuclease/phosphatase"/>
    <property type="match status" value="1"/>
</dbReference>
<evidence type="ECO:0000313" key="9">
    <source>
        <dbReference type="EMBL" id="OJX59686.1"/>
    </source>
</evidence>
<name>A0A1M3L327_9BACT</name>
<feature type="binding site" evidence="6">
    <location>
        <position position="35"/>
    </location>
    <ligand>
        <name>Mg(2+)</name>
        <dbReference type="ChEBI" id="CHEBI:18420"/>
        <label>1</label>
    </ligand>
</feature>
<evidence type="ECO:0000313" key="10">
    <source>
        <dbReference type="Proteomes" id="UP000184233"/>
    </source>
</evidence>
<dbReference type="Proteomes" id="UP000184233">
    <property type="component" value="Unassembled WGS sequence"/>
</dbReference>
<feature type="domain" description="Endonuclease/exonuclease/phosphatase" evidence="8">
    <location>
        <begin position="4"/>
        <end position="247"/>
    </location>
</feature>
<dbReference type="Pfam" id="PF03372">
    <property type="entry name" value="Exo_endo_phos"/>
    <property type="match status" value="1"/>
</dbReference>
<feature type="active site" description="Proton acceptor" evidence="5">
    <location>
        <position position="247"/>
    </location>
</feature>
<feature type="site" description="Important for catalytic activity" evidence="7">
    <location>
        <position position="221"/>
    </location>
</feature>
<evidence type="ECO:0000256" key="4">
    <source>
        <dbReference type="ARBA" id="ARBA00022842"/>
    </source>
</evidence>
<feature type="binding site" evidence="6">
    <location>
        <position position="149"/>
    </location>
    <ligand>
        <name>Mg(2+)</name>
        <dbReference type="ChEBI" id="CHEBI:18420"/>
        <label>1</label>
    </ligand>
</feature>
<feature type="site" description="Transition state stabilizer" evidence="7">
    <location>
        <position position="151"/>
    </location>
</feature>
<keyword evidence="6" id="KW-0464">Manganese</keyword>
<dbReference type="GO" id="GO:0003906">
    <property type="term" value="F:DNA-(apurinic or apyrimidinic site) endonuclease activity"/>
    <property type="evidence" value="ECO:0007669"/>
    <property type="project" value="TreeGrafter"/>
</dbReference>
<evidence type="ECO:0000256" key="3">
    <source>
        <dbReference type="ARBA" id="ARBA00022801"/>
    </source>
</evidence>
<protein>
    <submittedName>
        <fullName evidence="9">Exodeoxyribonuclease III</fullName>
    </submittedName>
</protein>
<dbReference type="GO" id="GO:0046872">
    <property type="term" value="F:metal ion binding"/>
    <property type="evidence" value="ECO:0007669"/>
    <property type="project" value="UniProtKB-KW"/>
</dbReference>
<dbReference type="PANTHER" id="PTHR22748">
    <property type="entry name" value="AP ENDONUCLEASE"/>
    <property type="match status" value="1"/>
</dbReference>
<dbReference type="GO" id="GO:0006284">
    <property type="term" value="P:base-excision repair"/>
    <property type="evidence" value="ECO:0007669"/>
    <property type="project" value="TreeGrafter"/>
</dbReference>
<evidence type="ECO:0000256" key="6">
    <source>
        <dbReference type="PIRSR" id="PIRSR604808-2"/>
    </source>
</evidence>
<dbReference type="PROSITE" id="PS00726">
    <property type="entry name" value="AP_NUCLEASE_F1_1"/>
    <property type="match status" value="1"/>
</dbReference>
<sequence length="256" mass="29705">MKIISWNVNGIRAALKKGFMDWVSEVNADVICLQETKADAVSIPDEVRNLEGYHTYFHSCSMKKGYSGVGVLSRIEPVRVNDKLGIEEFDQEGRILEIDYGSFVLFNIYFPNGSSENKRVPYKLRFYDALFAHCDELRKKGRGIVVCGDYNIAHMEIDLARPKENSKTTGFLPEERAKLDWMVEQGWLDTFREFHADEAEQYSYWDYFTKARDRNVGWRIDYHWITKDLRPALKNAWISQEVMGSDHCPVGIILNP</sequence>
<evidence type="ECO:0000256" key="2">
    <source>
        <dbReference type="ARBA" id="ARBA00022723"/>
    </source>
</evidence>
<dbReference type="PANTHER" id="PTHR22748:SF6">
    <property type="entry name" value="DNA-(APURINIC OR APYRIMIDINIC SITE) ENDONUCLEASE"/>
    <property type="match status" value="1"/>
</dbReference>
<dbReference type="InterPro" id="IPR020847">
    <property type="entry name" value="AP_endonuclease_F1_BS"/>
</dbReference>
<dbReference type="AlphaFoldDB" id="A0A1M3L327"/>
<dbReference type="NCBIfam" id="TIGR00633">
    <property type="entry name" value="xth"/>
    <property type="match status" value="1"/>
</dbReference>
<comment type="similarity">
    <text evidence="1">Belongs to the DNA repair enzymes AP/ExoA family.</text>
</comment>
<feature type="active site" description="Proton donor/acceptor" evidence="5">
    <location>
        <position position="149"/>
    </location>
</feature>
<feature type="binding site" evidence="6">
    <location>
        <position position="246"/>
    </location>
    <ligand>
        <name>Mg(2+)</name>
        <dbReference type="ChEBI" id="CHEBI:18420"/>
        <label>1</label>
    </ligand>
</feature>
<feature type="binding site" evidence="6">
    <location>
        <position position="247"/>
    </location>
    <ligand>
        <name>Mg(2+)</name>
        <dbReference type="ChEBI" id="CHEBI:18420"/>
        <label>1</label>
    </ligand>
</feature>
<comment type="cofactor">
    <cofactor evidence="6">
        <name>Mg(2+)</name>
        <dbReference type="ChEBI" id="CHEBI:18420"/>
    </cofactor>
    <cofactor evidence="6">
        <name>Mn(2+)</name>
        <dbReference type="ChEBI" id="CHEBI:29035"/>
    </cofactor>
    <text evidence="6">Probably binds two magnesium or manganese ions per subunit.</text>
</comment>
<keyword evidence="3" id="KW-0378">Hydrolase</keyword>
<feature type="site" description="Interaction with DNA substrate" evidence="7">
    <location>
        <position position="247"/>
    </location>
</feature>
<dbReference type="SUPFAM" id="SSF56219">
    <property type="entry name" value="DNase I-like"/>
    <property type="match status" value="1"/>
</dbReference>
<comment type="caution">
    <text evidence="9">The sequence shown here is derived from an EMBL/GenBank/DDBJ whole genome shotgun (WGS) entry which is preliminary data.</text>
</comment>
<keyword evidence="2 6" id="KW-0479">Metal-binding</keyword>
<keyword evidence="4 6" id="KW-0460">Magnesium</keyword>
<dbReference type="FunFam" id="3.60.10.10:FF:000026">
    <property type="entry name" value="Exodeoxyribonuclease III"/>
    <property type="match status" value="1"/>
</dbReference>
<gene>
    <name evidence="9" type="ORF">BGO89_05570</name>
</gene>
<dbReference type="GO" id="GO:0003677">
    <property type="term" value="F:DNA binding"/>
    <property type="evidence" value="ECO:0007669"/>
    <property type="project" value="InterPro"/>
</dbReference>
<evidence type="ECO:0000256" key="5">
    <source>
        <dbReference type="PIRSR" id="PIRSR604808-1"/>
    </source>
</evidence>
<reference evidence="9 10" key="1">
    <citation type="submission" date="2016-09" db="EMBL/GenBank/DDBJ databases">
        <title>Genome-resolved meta-omics ties microbial dynamics to process performance in biotechnology for thiocyanate degradation.</title>
        <authorList>
            <person name="Kantor R.S."/>
            <person name="Huddy R.J."/>
            <person name="Iyer R."/>
            <person name="Thomas B.C."/>
            <person name="Brown C.T."/>
            <person name="Anantharaman K."/>
            <person name="Tringe S."/>
            <person name="Hettich R.L."/>
            <person name="Harrison S.T."/>
            <person name="Banfield J.F."/>
        </authorList>
    </citation>
    <scope>NUCLEOTIDE SEQUENCE [LARGE SCALE GENOMIC DNA]</scope>
    <source>
        <strain evidence="9">59-99</strain>
    </source>
</reference>
<dbReference type="InterPro" id="IPR004808">
    <property type="entry name" value="AP_endonuc_1"/>
</dbReference>
<dbReference type="InterPro" id="IPR036691">
    <property type="entry name" value="Endo/exonu/phosph_ase_sf"/>
</dbReference>
<evidence type="ECO:0000256" key="7">
    <source>
        <dbReference type="PIRSR" id="PIRSR604808-3"/>
    </source>
</evidence>